<dbReference type="Proteomes" id="UP001324634">
    <property type="component" value="Chromosome"/>
</dbReference>
<keyword evidence="3" id="KW-1185">Reference proteome</keyword>
<feature type="signal peptide" evidence="1">
    <location>
        <begin position="1"/>
        <end position="17"/>
    </location>
</feature>
<protein>
    <submittedName>
        <fullName evidence="2">Uncharacterized protein</fullName>
    </submittedName>
</protein>
<dbReference type="EMBL" id="CP139487">
    <property type="protein sequence ID" value="WPU65458.1"/>
    <property type="molecule type" value="Genomic_DNA"/>
</dbReference>
<dbReference type="AlphaFoldDB" id="A0AAX4HQ51"/>
<gene>
    <name evidence="2" type="ORF">SOO65_01730</name>
</gene>
<evidence type="ECO:0000256" key="1">
    <source>
        <dbReference type="SAM" id="SignalP"/>
    </source>
</evidence>
<organism evidence="2 3">
    <name type="scientific">Peredibacter starrii</name>
    <dbReference type="NCBI Taxonomy" id="28202"/>
    <lineage>
        <taxon>Bacteria</taxon>
        <taxon>Pseudomonadati</taxon>
        <taxon>Bdellovibrionota</taxon>
        <taxon>Bacteriovoracia</taxon>
        <taxon>Bacteriovoracales</taxon>
        <taxon>Bacteriovoracaceae</taxon>
        <taxon>Peredibacter</taxon>
    </lineage>
</organism>
<evidence type="ECO:0000313" key="3">
    <source>
        <dbReference type="Proteomes" id="UP001324634"/>
    </source>
</evidence>
<reference evidence="2 3" key="1">
    <citation type="submission" date="2023-11" db="EMBL/GenBank/DDBJ databases">
        <title>Peredibacter starrii A3.12.</title>
        <authorList>
            <person name="Mitchell R.J."/>
        </authorList>
    </citation>
    <scope>NUCLEOTIDE SEQUENCE [LARGE SCALE GENOMIC DNA]</scope>
    <source>
        <strain evidence="2 3">A3.12</strain>
    </source>
</reference>
<sequence length="234" mass="25566">MKKLILAALCLSSVAMASELETIRSQMSDASFGEHIVPAELKGHYVGTCFSGSSEKTEALFVDAFVNAKGITSDLAISTEHLYGGSKLPASYEYLLTDAINGRAFISKMVNVGQSGTDNNLGKVTEGVDFKFLYSSVVADKTLTVSVSKYRYCNDRGFCNPPTIDACRYGYQRQGSFDVEVFSGCIRQDDQTVFKKAADGVLISHRTAKSVGTPVNNFSFYLPAISTFCKWEKR</sequence>
<keyword evidence="1" id="KW-0732">Signal</keyword>
<dbReference type="RefSeq" id="WP_321395958.1">
    <property type="nucleotide sequence ID" value="NZ_CP139487.1"/>
</dbReference>
<feature type="chain" id="PRO_5043444335" evidence="1">
    <location>
        <begin position="18"/>
        <end position="234"/>
    </location>
</feature>
<name>A0AAX4HQ51_9BACT</name>
<proteinExistence type="predicted"/>
<accession>A0AAX4HQ51</accession>
<evidence type="ECO:0000313" key="2">
    <source>
        <dbReference type="EMBL" id="WPU65458.1"/>
    </source>
</evidence>
<dbReference type="KEGG" id="psti:SOO65_01730"/>